<dbReference type="Proteomes" id="UP001552299">
    <property type="component" value="Unassembled WGS sequence"/>
</dbReference>
<dbReference type="PANTHER" id="PTHR31471:SF51">
    <property type="entry name" value="REMORIN FAMILY PROTEIN"/>
    <property type="match status" value="1"/>
</dbReference>
<evidence type="ECO:0000256" key="1">
    <source>
        <dbReference type="ARBA" id="ARBA00005711"/>
    </source>
</evidence>
<feature type="domain" description="Remorin C-terminal" evidence="3">
    <location>
        <begin position="185"/>
        <end position="289"/>
    </location>
</feature>
<dbReference type="PANTHER" id="PTHR31471">
    <property type="entry name" value="OS02G0116800 PROTEIN"/>
    <property type="match status" value="1"/>
</dbReference>
<evidence type="ECO:0000313" key="4">
    <source>
        <dbReference type="EMBL" id="KAL0916782.1"/>
    </source>
</evidence>
<evidence type="ECO:0000259" key="3">
    <source>
        <dbReference type="Pfam" id="PF03763"/>
    </source>
</evidence>
<reference evidence="4 5" key="1">
    <citation type="journal article" date="2024" name="Plant Biotechnol. J.">
        <title>Dendrobium thyrsiflorum genome and its molecular insights into genes involved in important horticultural traits.</title>
        <authorList>
            <person name="Chen B."/>
            <person name="Wang J.Y."/>
            <person name="Zheng P.J."/>
            <person name="Li K.L."/>
            <person name="Liang Y.M."/>
            <person name="Chen X.F."/>
            <person name="Zhang C."/>
            <person name="Zhao X."/>
            <person name="He X."/>
            <person name="Zhang G.Q."/>
            <person name="Liu Z.J."/>
            <person name="Xu Q."/>
        </authorList>
    </citation>
    <scope>NUCLEOTIDE SEQUENCE [LARGE SCALE GENOMIC DNA]</scope>
    <source>
        <strain evidence="4">GZMU011</strain>
    </source>
</reference>
<evidence type="ECO:0000256" key="2">
    <source>
        <dbReference type="SAM" id="MobiDB-lite"/>
    </source>
</evidence>
<sequence>MCSCTTEQFIKTIRVQMNYLENLSDGEYEIVVAAAAYAITTLEEEEDSLKQKKTVEGLTRTKSKLEDKTTRTSFNWSFKWLSGKETKQDEIQTGDTISHKSEKAEKAAGKKHSSRYTDAGQESDASPTFKKMPTFTKKHPTEKVTTRVQSGKETIVGTKATSTKKPAEFSPGYKNWDEDSNKLNEIETQADAWERTKMINAKNRYEKMMSVISEWQTEKREKAKRRMERKQGGPENKRHKAWQHYHNEISRINKIAGNARALAKERMRNDEMKIREKAAKIRSTGRVPGASWTCC</sequence>
<keyword evidence="5" id="KW-1185">Reference proteome</keyword>
<feature type="region of interest" description="Disordered" evidence="2">
    <location>
        <begin position="89"/>
        <end position="151"/>
    </location>
</feature>
<gene>
    <name evidence="4" type="ORF">M5K25_014321</name>
</gene>
<comment type="caution">
    <text evidence="4">The sequence shown here is derived from an EMBL/GenBank/DDBJ whole genome shotgun (WGS) entry which is preliminary data.</text>
</comment>
<accession>A0ABD0V2E3</accession>
<comment type="similarity">
    <text evidence="1">Belongs to the remorin family.</text>
</comment>
<dbReference type="AlphaFoldDB" id="A0ABD0V2E3"/>
<dbReference type="InterPro" id="IPR005516">
    <property type="entry name" value="Remorin_C"/>
</dbReference>
<dbReference type="EMBL" id="JANQDX010000011">
    <property type="protein sequence ID" value="KAL0916782.1"/>
    <property type="molecule type" value="Genomic_DNA"/>
</dbReference>
<proteinExistence type="inferred from homology"/>
<dbReference type="Pfam" id="PF03763">
    <property type="entry name" value="Remorin_C"/>
    <property type="match status" value="1"/>
</dbReference>
<name>A0ABD0V2E3_DENTH</name>
<organism evidence="4 5">
    <name type="scientific">Dendrobium thyrsiflorum</name>
    <name type="common">Pinecone-like raceme dendrobium</name>
    <name type="synonym">Orchid</name>
    <dbReference type="NCBI Taxonomy" id="117978"/>
    <lineage>
        <taxon>Eukaryota</taxon>
        <taxon>Viridiplantae</taxon>
        <taxon>Streptophyta</taxon>
        <taxon>Embryophyta</taxon>
        <taxon>Tracheophyta</taxon>
        <taxon>Spermatophyta</taxon>
        <taxon>Magnoliopsida</taxon>
        <taxon>Liliopsida</taxon>
        <taxon>Asparagales</taxon>
        <taxon>Orchidaceae</taxon>
        <taxon>Epidendroideae</taxon>
        <taxon>Malaxideae</taxon>
        <taxon>Dendrobiinae</taxon>
        <taxon>Dendrobium</taxon>
    </lineage>
</organism>
<feature type="compositionally biased region" description="Basic and acidic residues" evidence="2">
    <location>
        <begin position="97"/>
        <end position="108"/>
    </location>
</feature>
<protein>
    <recommendedName>
        <fullName evidence="3">Remorin C-terminal domain-containing protein</fullName>
    </recommendedName>
</protein>
<evidence type="ECO:0000313" key="5">
    <source>
        <dbReference type="Proteomes" id="UP001552299"/>
    </source>
</evidence>